<keyword evidence="4" id="KW-1185">Reference proteome</keyword>
<comment type="caution">
    <text evidence="3">The sequence shown here is derived from an EMBL/GenBank/DDBJ whole genome shotgun (WGS) entry which is preliminary data.</text>
</comment>
<feature type="domain" description="Isochorismatase-like" evidence="2">
    <location>
        <begin position="8"/>
        <end position="195"/>
    </location>
</feature>
<dbReference type="PANTHER" id="PTHR43540">
    <property type="entry name" value="PEROXYUREIDOACRYLATE/UREIDOACRYLATE AMIDOHYDROLASE-RELATED"/>
    <property type="match status" value="1"/>
</dbReference>
<evidence type="ECO:0000259" key="2">
    <source>
        <dbReference type="Pfam" id="PF00857"/>
    </source>
</evidence>
<evidence type="ECO:0000256" key="1">
    <source>
        <dbReference type="ARBA" id="ARBA00022801"/>
    </source>
</evidence>
<proteinExistence type="predicted"/>
<protein>
    <recommendedName>
        <fullName evidence="2">Isochorismatase-like domain-containing protein</fullName>
    </recommendedName>
</protein>
<dbReference type="SUPFAM" id="SSF52499">
    <property type="entry name" value="Isochorismatase-like hydrolases"/>
    <property type="match status" value="1"/>
</dbReference>
<dbReference type="EMBL" id="BOOI01000072">
    <property type="protein sequence ID" value="GIH88045.1"/>
    <property type="molecule type" value="Genomic_DNA"/>
</dbReference>
<evidence type="ECO:0000313" key="4">
    <source>
        <dbReference type="Proteomes" id="UP000655044"/>
    </source>
</evidence>
<reference evidence="3" key="1">
    <citation type="submission" date="2021-01" db="EMBL/GenBank/DDBJ databases">
        <title>Whole genome shotgun sequence of Planobispora rosea NBRC 15558.</title>
        <authorList>
            <person name="Komaki H."/>
            <person name="Tamura T."/>
        </authorList>
    </citation>
    <scope>NUCLEOTIDE SEQUENCE</scope>
    <source>
        <strain evidence="3">NBRC 15558</strain>
    </source>
</reference>
<dbReference type="CDD" id="cd00431">
    <property type="entry name" value="cysteine_hydrolases"/>
    <property type="match status" value="1"/>
</dbReference>
<gene>
    <name evidence="3" type="ORF">Pro02_64530</name>
</gene>
<dbReference type="OrthoDB" id="9814140at2"/>
<dbReference type="Gene3D" id="3.40.50.850">
    <property type="entry name" value="Isochorismatase-like"/>
    <property type="match status" value="1"/>
</dbReference>
<dbReference type="RefSeq" id="WP_068921428.1">
    <property type="nucleotide sequence ID" value="NZ_BMQP01000048.1"/>
</dbReference>
<dbReference type="InterPro" id="IPR000868">
    <property type="entry name" value="Isochorismatase-like_dom"/>
</dbReference>
<keyword evidence="1" id="KW-0378">Hydrolase</keyword>
<dbReference type="InterPro" id="IPR036380">
    <property type="entry name" value="Isochorismatase-like_sf"/>
</dbReference>
<dbReference type="InterPro" id="IPR050272">
    <property type="entry name" value="Isochorismatase-like_hydrls"/>
</dbReference>
<dbReference type="Pfam" id="PF00857">
    <property type="entry name" value="Isochorismatase"/>
    <property type="match status" value="1"/>
</dbReference>
<dbReference type="Proteomes" id="UP000655044">
    <property type="component" value="Unassembled WGS sequence"/>
</dbReference>
<organism evidence="3 4">
    <name type="scientific">Planobispora rosea</name>
    <dbReference type="NCBI Taxonomy" id="35762"/>
    <lineage>
        <taxon>Bacteria</taxon>
        <taxon>Bacillati</taxon>
        <taxon>Actinomycetota</taxon>
        <taxon>Actinomycetes</taxon>
        <taxon>Streptosporangiales</taxon>
        <taxon>Streptosporangiaceae</taxon>
        <taxon>Planobispora</taxon>
    </lineage>
</organism>
<sequence>MALDARRTAVLALHWQVNVIKPEGFFGGMLAGPVARSGVVERAVRFHDAVAALDVPVVFTRFTVPEGEGGLVRNTRFMQAVGEAQEAFRPDAPGAQVIPEMLGQAEAGHVADNQRLSGLAGGDLPVWLAERGIDTLLVTGVATNLTVEQTARHGTDLGFHVHPVSDCVAAAAEDVHAASLANLELATAGCLTADQALAGLA</sequence>
<evidence type="ECO:0000313" key="3">
    <source>
        <dbReference type="EMBL" id="GIH88045.1"/>
    </source>
</evidence>
<dbReference type="AlphaFoldDB" id="A0A8J3S8H3"/>
<dbReference type="GO" id="GO:0016787">
    <property type="term" value="F:hydrolase activity"/>
    <property type="evidence" value="ECO:0007669"/>
    <property type="project" value="UniProtKB-KW"/>
</dbReference>
<name>A0A8J3S8H3_PLARO</name>
<accession>A0A8J3S8H3</accession>